<dbReference type="AlphaFoldDB" id="A0A1U7LWX2"/>
<dbReference type="InterPro" id="IPR000717">
    <property type="entry name" value="PCI_dom"/>
</dbReference>
<dbReference type="Gene3D" id="1.10.10.10">
    <property type="entry name" value="Winged helix-like DNA-binding domain superfamily/Winged helix DNA-binding domain"/>
    <property type="match status" value="1"/>
</dbReference>
<evidence type="ECO:0000313" key="3">
    <source>
        <dbReference type="EMBL" id="OLL27119.1"/>
    </source>
</evidence>
<dbReference type="PANTHER" id="PTHR12732">
    <property type="entry name" value="UNCHARACTERIZED PROTEASOME COMPONENT REGION PCI-CONTAINING"/>
    <property type="match status" value="1"/>
</dbReference>
<proteinExistence type="inferred from homology"/>
<dbReference type="InterPro" id="IPR036388">
    <property type="entry name" value="WH-like_DNA-bd_sf"/>
</dbReference>
<keyword evidence="4" id="KW-1185">Reference proteome</keyword>
<dbReference type="GO" id="GO:0003690">
    <property type="term" value="F:double-stranded DNA binding"/>
    <property type="evidence" value="ECO:0007669"/>
    <property type="project" value="InterPro"/>
</dbReference>
<dbReference type="InterPro" id="IPR045114">
    <property type="entry name" value="Csn12-like"/>
</dbReference>
<gene>
    <name evidence="3" type="ORF">NEOLI_000415</name>
</gene>
<dbReference type="SMART" id="SM00753">
    <property type="entry name" value="PAM"/>
    <property type="match status" value="1"/>
</dbReference>
<dbReference type="GO" id="GO:0006368">
    <property type="term" value="P:transcription elongation by RNA polymerase II"/>
    <property type="evidence" value="ECO:0007669"/>
    <property type="project" value="TreeGrafter"/>
</dbReference>
<evidence type="ECO:0000259" key="2">
    <source>
        <dbReference type="PROSITE" id="PS50250"/>
    </source>
</evidence>
<sequence>MALEYIRTLHQLLSHINKCILTKDGEGLSRAFHLGAPQFSAPIAYSASEASGEREIRSDLNDKSWTDPVLTLWKAIGALGREENYIKVLDELSILLQQVLRGFMVWDAWALHVLYVVCKDLRRFALIVDRQLQKSGKKAERLEEAARAINKAFTLCITDRAPMEESRKWGSLCIAGILFKIYFKLNRLPLCKNLQRSMTVSDIPPLEYFPKAHVVTYRYYTGVLYFLNEEYRKSEEELMAALYQCHPESLRNQELILTYLIPTLLVTSHSRPKPALLSRFPNLERLYSPIATALRSGNLREYDLALVAGETEFITRRTYLTVERARVLAVRNLFRRTWLLSDTNTRLSIETFRVALQVSGISVDLEEVECMLANMIYKGYVKGYISQERSMVVLSAKEAFPSVVPGFP</sequence>
<dbReference type="EMBL" id="LXFE01000119">
    <property type="protein sequence ID" value="OLL27119.1"/>
    <property type="molecule type" value="Genomic_DNA"/>
</dbReference>
<evidence type="ECO:0000256" key="1">
    <source>
        <dbReference type="ARBA" id="ARBA00025771"/>
    </source>
</evidence>
<dbReference type="OMA" id="INRMFTL"/>
<dbReference type="GO" id="GO:0003723">
    <property type="term" value="F:RNA binding"/>
    <property type="evidence" value="ECO:0007669"/>
    <property type="project" value="InterPro"/>
</dbReference>
<comment type="caution">
    <text evidence="3">The sequence shown here is derived from an EMBL/GenBank/DDBJ whole genome shotgun (WGS) entry which is preliminary data.</text>
</comment>
<dbReference type="GO" id="GO:0070390">
    <property type="term" value="C:transcription export complex 2"/>
    <property type="evidence" value="ECO:0007669"/>
    <property type="project" value="TreeGrafter"/>
</dbReference>
<dbReference type="Pfam" id="PF01399">
    <property type="entry name" value="PCI"/>
    <property type="match status" value="1"/>
</dbReference>
<dbReference type="STRING" id="1198029.A0A1U7LWX2"/>
<dbReference type="OrthoDB" id="10252687at2759"/>
<dbReference type="GO" id="GO:0016973">
    <property type="term" value="P:poly(A)+ mRNA export from nucleus"/>
    <property type="evidence" value="ECO:0007669"/>
    <property type="project" value="TreeGrafter"/>
</dbReference>
<dbReference type="GO" id="GO:0000973">
    <property type="term" value="P:post-transcriptional tethering of RNA polymerase II gene DNA at nuclear periphery"/>
    <property type="evidence" value="ECO:0007669"/>
    <property type="project" value="TreeGrafter"/>
</dbReference>
<name>A0A1U7LWX2_NEOID</name>
<reference evidence="3 4" key="1">
    <citation type="submission" date="2016-04" db="EMBL/GenBank/DDBJ databases">
        <title>Evolutionary innovation and constraint leading to complex multicellularity in the Ascomycota.</title>
        <authorList>
            <person name="Cisse O."/>
            <person name="Nguyen A."/>
            <person name="Hewitt D.A."/>
            <person name="Jedd G."/>
            <person name="Stajich J.E."/>
        </authorList>
    </citation>
    <scope>NUCLEOTIDE SEQUENCE [LARGE SCALE GENOMIC DNA]</scope>
    <source>
        <strain evidence="3 4">DAH-3</strain>
    </source>
</reference>
<dbReference type="Proteomes" id="UP000186594">
    <property type="component" value="Unassembled WGS sequence"/>
</dbReference>
<organism evidence="3 4">
    <name type="scientific">Neolecta irregularis (strain DAH-3)</name>
    <dbReference type="NCBI Taxonomy" id="1198029"/>
    <lineage>
        <taxon>Eukaryota</taxon>
        <taxon>Fungi</taxon>
        <taxon>Dikarya</taxon>
        <taxon>Ascomycota</taxon>
        <taxon>Taphrinomycotina</taxon>
        <taxon>Neolectales</taxon>
        <taxon>Neolectaceae</taxon>
        <taxon>Neolecta</taxon>
    </lineage>
</organism>
<dbReference type="PROSITE" id="PS50250">
    <property type="entry name" value="PCI"/>
    <property type="match status" value="1"/>
</dbReference>
<feature type="domain" description="PCI" evidence="2">
    <location>
        <begin position="215"/>
        <end position="399"/>
    </location>
</feature>
<accession>A0A1U7LWX2</accession>
<protein>
    <submittedName>
        <fullName evidence="3">Protein CSN12</fullName>
    </submittedName>
</protein>
<evidence type="ECO:0000313" key="4">
    <source>
        <dbReference type="Proteomes" id="UP000186594"/>
    </source>
</evidence>
<dbReference type="PANTHER" id="PTHR12732:SF0">
    <property type="entry name" value="PCI DOMAIN-CONTAINING PROTEIN 2"/>
    <property type="match status" value="1"/>
</dbReference>
<comment type="similarity">
    <text evidence="1">Belongs to the CSN12 family.</text>
</comment>